<dbReference type="Gene3D" id="1.20.1560.10">
    <property type="entry name" value="ABC transporter type 1, transmembrane domain"/>
    <property type="match status" value="1"/>
</dbReference>
<evidence type="ECO:0000313" key="8">
    <source>
        <dbReference type="EMBL" id="ADI22059.1"/>
    </source>
</evidence>
<dbReference type="PROSITE" id="PS50929">
    <property type="entry name" value="ABC_TM1F"/>
    <property type="match status" value="1"/>
</dbReference>
<dbReference type="EMBL" id="GU567974">
    <property type="protein sequence ID" value="ADI22059.1"/>
    <property type="molecule type" value="Genomic_DNA"/>
</dbReference>
<dbReference type="PROSITE" id="PS50893">
    <property type="entry name" value="ABC_TRANSPORTER_2"/>
    <property type="match status" value="1"/>
</dbReference>
<sequence length="628" mass="70732">MLLITSVVVALLDNQGHVILETDEILEYEALFRTEPAPAGAPPVIHKAPLELRDLGVKAVAWELRNRPWGGLLVSLSRIRTLQSTNSALFYLIAIVLILGLVNSAVMAYVRIFAGRAAAHSAGQLRQSLHRHALRMGTSDLKNEHTHEVLNLFTTEVETVRNGIESWIEIIFRSPLRLLALVTLASGIDWMVTYECVVPLLACWYLIRREKSHVRQAERLNEDWAFTELKLLAEGIRKSRLIRGYQIEEFEHGRFERHLGRYHDHLSLIDRQELRTQWVARVLAVVSFALVLFMIGARILVVPSEPHYLTVAEGAMLLACFSLGWVPLESLADLRLKRSEAVIAADRIYRYLNTIPEVGQAVGARFMQPLDQHFEFENVTYEMDRRKLLDGLNLKIPAGGSTAVVAFNPIEARALVLMLPRFIEPHEGRVKVDGEDLAWVTLESLRTETLFAGGADPWFTGTVLENLTGGDSRFSLTQVTEAAKKAHAHSFIQKYPQGYETVIGEHGEQPDAGQGFRLALARALVRDPALLIVEEPTDEITEDDKALIEDACRLAVEDRTVILLPSRLATLRTVDRIVLLNQGRVEVVGTHDVLLNSSALYRHWEYIHFNEFRHETSQPSKSAFAESE</sequence>
<name>E7C3N5_9BACT</name>
<dbReference type="AlphaFoldDB" id="E7C3N5"/>
<keyword evidence="2 5" id="KW-0812">Transmembrane</keyword>
<dbReference type="SUPFAM" id="SSF90123">
    <property type="entry name" value="ABC transporter transmembrane region"/>
    <property type="match status" value="1"/>
</dbReference>
<evidence type="ECO:0000256" key="2">
    <source>
        <dbReference type="ARBA" id="ARBA00022692"/>
    </source>
</evidence>
<dbReference type="GO" id="GO:0005886">
    <property type="term" value="C:plasma membrane"/>
    <property type="evidence" value="ECO:0007669"/>
    <property type="project" value="UniProtKB-SubCell"/>
</dbReference>
<evidence type="ECO:0000256" key="5">
    <source>
        <dbReference type="SAM" id="Phobius"/>
    </source>
</evidence>
<reference evidence="8" key="1">
    <citation type="submission" date="2010-01" db="EMBL/GenBank/DDBJ databases">
        <title>Genome fragments of uncultured bacteria from the North Pacific subtropical Gyre.</title>
        <authorList>
            <person name="Pham V.D."/>
            <person name="Delong E.F."/>
        </authorList>
    </citation>
    <scope>NUCLEOTIDE SEQUENCE</scope>
</reference>
<evidence type="ECO:0000259" key="7">
    <source>
        <dbReference type="PROSITE" id="PS50929"/>
    </source>
</evidence>
<evidence type="ECO:0000256" key="3">
    <source>
        <dbReference type="ARBA" id="ARBA00022989"/>
    </source>
</evidence>
<dbReference type="GO" id="GO:0034040">
    <property type="term" value="F:ATPase-coupled lipid transmembrane transporter activity"/>
    <property type="evidence" value="ECO:0007669"/>
    <property type="project" value="TreeGrafter"/>
</dbReference>
<dbReference type="GO" id="GO:0016887">
    <property type="term" value="F:ATP hydrolysis activity"/>
    <property type="evidence" value="ECO:0007669"/>
    <property type="project" value="InterPro"/>
</dbReference>
<dbReference type="InterPro" id="IPR036640">
    <property type="entry name" value="ABC1_TM_sf"/>
</dbReference>
<comment type="subcellular location">
    <subcellularLocation>
        <location evidence="1">Cell membrane</location>
        <topology evidence="1">Multi-pass membrane protein</topology>
    </subcellularLocation>
</comment>
<keyword evidence="3 5" id="KW-1133">Transmembrane helix</keyword>
<accession>E7C3N5</accession>
<dbReference type="InterPro" id="IPR011527">
    <property type="entry name" value="ABC1_TM_dom"/>
</dbReference>
<feature type="transmembrane region" description="Helical" evidence="5">
    <location>
        <begin position="278"/>
        <end position="301"/>
    </location>
</feature>
<keyword evidence="4 5" id="KW-0472">Membrane</keyword>
<dbReference type="GO" id="GO:0140359">
    <property type="term" value="F:ABC-type transporter activity"/>
    <property type="evidence" value="ECO:0007669"/>
    <property type="project" value="InterPro"/>
</dbReference>
<dbReference type="Gene3D" id="3.40.50.300">
    <property type="entry name" value="P-loop containing nucleotide triphosphate hydrolases"/>
    <property type="match status" value="1"/>
</dbReference>
<protein>
    <submittedName>
        <fullName evidence="8">ABC-type multidrug transport system, ATPase and permease components</fullName>
    </submittedName>
</protein>
<dbReference type="InterPro" id="IPR027417">
    <property type="entry name" value="P-loop_NTPase"/>
</dbReference>
<feature type="transmembrane region" description="Helical" evidence="5">
    <location>
        <begin position="178"/>
        <end position="207"/>
    </location>
</feature>
<dbReference type="InterPro" id="IPR003439">
    <property type="entry name" value="ABC_transporter-like_ATP-bd"/>
</dbReference>
<proteinExistence type="predicted"/>
<dbReference type="Pfam" id="PF00005">
    <property type="entry name" value="ABC_tran"/>
    <property type="match status" value="1"/>
</dbReference>
<dbReference type="SUPFAM" id="SSF52540">
    <property type="entry name" value="P-loop containing nucleoside triphosphate hydrolases"/>
    <property type="match status" value="1"/>
</dbReference>
<evidence type="ECO:0000256" key="1">
    <source>
        <dbReference type="ARBA" id="ARBA00004651"/>
    </source>
</evidence>
<dbReference type="PANTHER" id="PTHR24221">
    <property type="entry name" value="ATP-BINDING CASSETTE SUB-FAMILY B"/>
    <property type="match status" value="1"/>
</dbReference>
<dbReference type="Pfam" id="PF00664">
    <property type="entry name" value="ABC_membrane"/>
    <property type="match status" value="1"/>
</dbReference>
<feature type="transmembrane region" description="Helical" evidence="5">
    <location>
        <begin position="88"/>
        <end position="110"/>
    </location>
</feature>
<feature type="domain" description="ABC transmembrane type-1" evidence="7">
    <location>
        <begin position="83"/>
        <end position="334"/>
    </location>
</feature>
<organism evidence="8">
    <name type="scientific">uncultured myxobacterium HF0200_08J13</name>
    <dbReference type="NCBI Taxonomy" id="723558"/>
    <lineage>
        <taxon>Bacteria</taxon>
        <taxon>Pseudomonadati</taxon>
        <taxon>Myxococcota</taxon>
        <taxon>Myxococcia</taxon>
        <taxon>Myxococcales</taxon>
        <taxon>environmental samples</taxon>
    </lineage>
</organism>
<dbReference type="GO" id="GO:0005524">
    <property type="term" value="F:ATP binding"/>
    <property type="evidence" value="ECO:0007669"/>
    <property type="project" value="InterPro"/>
</dbReference>
<evidence type="ECO:0000256" key="4">
    <source>
        <dbReference type="ARBA" id="ARBA00023136"/>
    </source>
</evidence>
<dbReference type="InterPro" id="IPR039421">
    <property type="entry name" value="Type_1_exporter"/>
</dbReference>
<feature type="domain" description="ABC transporter" evidence="6">
    <location>
        <begin position="374"/>
        <end position="607"/>
    </location>
</feature>
<evidence type="ECO:0000259" key="6">
    <source>
        <dbReference type="PROSITE" id="PS50893"/>
    </source>
</evidence>
<dbReference type="PANTHER" id="PTHR24221:SF654">
    <property type="entry name" value="ATP-BINDING CASSETTE SUB-FAMILY B MEMBER 6"/>
    <property type="match status" value="1"/>
</dbReference>